<protein>
    <submittedName>
        <fullName evidence="4">Amylo-alpha-1,6-glucosidase</fullName>
    </submittedName>
</protein>
<dbReference type="InterPro" id="IPR008928">
    <property type="entry name" value="6-hairpin_glycosidase_sf"/>
</dbReference>
<feature type="domain" description="Putative glycogen debranching enzyme N-terminal" evidence="2">
    <location>
        <begin position="41"/>
        <end position="220"/>
    </location>
</feature>
<name>A0ABS7QA44_9ACTN</name>
<sequence length="719" mass="76797">MAERIGLVEATVKAHGDFAGGQSVPGLQPFLHDAHLSLAAPSLCASGPDGALRGGADGFYHGDRRVLSRLEAAVEAVPVVPIGAATGPEGDVVFRAVLRGLAEQTPDPAVVLERSRAVSPGRLTERYTVRNAGGRTARLRLSLSAASDLATMEQVKSGRPAAPVSPRTGPGEARWSDGAISGTLTLNPGPDEQLTGPDGTVTMAYLIEVPPGTTWHAELRCDAEHRDGDLFPAPPKATRWWSAPEVTGPDRRLAHWISRSDRDLFRLVLSDPLQPEDVFLAAGAPWYLTLFGRDALWSARMLLPLGTDVAAGTLRTLARRQGTAHVPATEEQPGKILHEVRRDEPAPDGTTSLPPSYYGTADATPLWLILLYDAWRWGMPESEVAALLPHAEAALNWMEHCADADGDGFLEYADSSGAGLSNQGWKDSSDGIRFRDGRPALAPIALSEVQAYAHEAAVKAAALLDAFARPGGEQWRRWAEGLRERFRTHFWTEDDTGPYPAVALDRDKRRVDSVASNMGHLLGTGLLGPEESARVAGRLTDAGDTADGGMDSGFGLRTLDASSAGFNALGYHTGSVWPHDTAIAVHGLARAGRAEAAGRLATGLLGAAEQFGYRLPELFAGYSRDRQSRPAPYPASCRPQAWAAASSVLVLQSLFGLEADVPARRLRHATRVPSGFEGLRVRHLRIGGRHFDVSADAEGRVEVHGLAGFTLVPVHATGW</sequence>
<keyword evidence="5" id="KW-1185">Reference proteome</keyword>
<dbReference type="Gene3D" id="1.50.10.10">
    <property type="match status" value="1"/>
</dbReference>
<dbReference type="InterPro" id="IPR032856">
    <property type="entry name" value="GDE_N_bis"/>
</dbReference>
<feature type="region of interest" description="Disordered" evidence="1">
    <location>
        <begin position="155"/>
        <end position="178"/>
    </location>
</feature>
<organism evidence="4 5">
    <name type="scientific">Actinacidiphila acidipaludis</name>
    <dbReference type="NCBI Taxonomy" id="2873382"/>
    <lineage>
        <taxon>Bacteria</taxon>
        <taxon>Bacillati</taxon>
        <taxon>Actinomycetota</taxon>
        <taxon>Actinomycetes</taxon>
        <taxon>Kitasatosporales</taxon>
        <taxon>Streptomycetaceae</taxon>
        <taxon>Actinacidiphila</taxon>
    </lineage>
</organism>
<proteinExistence type="predicted"/>
<evidence type="ECO:0000259" key="2">
    <source>
        <dbReference type="Pfam" id="PF14742"/>
    </source>
</evidence>
<dbReference type="Proteomes" id="UP000778578">
    <property type="component" value="Unassembled WGS sequence"/>
</dbReference>
<dbReference type="Pfam" id="PF22422">
    <property type="entry name" value="MGH1-like_GH"/>
    <property type="match status" value="1"/>
</dbReference>
<evidence type="ECO:0000313" key="4">
    <source>
        <dbReference type="EMBL" id="MBY8879987.1"/>
    </source>
</evidence>
<reference evidence="4 5" key="1">
    <citation type="submission" date="2021-08" db="EMBL/GenBank/DDBJ databases">
        <title>WGS of actinomycetes from Thailand.</title>
        <authorList>
            <person name="Thawai C."/>
        </authorList>
    </citation>
    <scope>NUCLEOTIDE SEQUENCE [LARGE SCALE GENOMIC DNA]</scope>
    <source>
        <strain evidence="4 5">PLK6-54</strain>
    </source>
</reference>
<dbReference type="InterPro" id="IPR054491">
    <property type="entry name" value="MGH1-like_GH"/>
</dbReference>
<evidence type="ECO:0000313" key="5">
    <source>
        <dbReference type="Proteomes" id="UP000778578"/>
    </source>
</evidence>
<dbReference type="Pfam" id="PF14742">
    <property type="entry name" value="GDE_N_bis"/>
    <property type="match status" value="1"/>
</dbReference>
<evidence type="ECO:0000259" key="3">
    <source>
        <dbReference type="Pfam" id="PF22422"/>
    </source>
</evidence>
<feature type="domain" description="Mannosylglycerate hydrolase MGH1-like glycoside hydrolase" evidence="3">
    <location>
        <begin position="304"/>
        <end position="609"/>
    </location>
</feature>
<gene>
    <name evidence="4" type="ORF">K7862_20475</name>
</gene>
<dbReference type="InterPro" id="IPR012341">
    <property type="entry name" value="6hp_glycosidase-like_sf"/>
</dbReference>
<dbReference type="EMBL" id="JAINZZ010000025">
    <property type="protein sequence ID" value="MBY8879987.1"/>
    <property type="molecule type" value="Genomic_DNA"/>
</dbReference>
<evidence type="ECO:0000256" key="1">
    <source>
        <dbReference type="SAM" id="MobiDB-lite"/>
    </source>
</evidence>
<accession>A0ABS7QA44</accession>
<comment type="caution">
    <text evidence="4">The sequence shown here is derived from an EMBL/GenBank/DDBJ whole genome shotgun (WGS) entry which is preliminary data.</text>
</comment>
<dbReference type="SUPFAM" id="SSF48208">
    <property type="entry name" value="Six-hairpin glycosidases"/>
    <property type="match status" value="1"/>
</dbReference>